<evidence type="ECO:0000313" key="1">
    <source>
        <dbReference type="EMBL" id="GLK90422.1"/>
    </source>
</evidence>
<gene>
    <name evidence="1" type="ORF">GCM10017655_34850</name>
</gene>
<dbReference type="Proteomes" id="UP001143328">
    <property type="component" value="Unassembled WGS sequence"/>
</dbReference>
<dbReference type="EMBL" id="BSFN01000010">
    <property type="protein sequence ID" value="GLK90422.1"/>
    <property type="molecule type" value="Genomic_DNA"/>
</dbReference>
<accession>A0A9W6K7V7</accession>
<dbReference type="AlphaFoldDB" id="A0A9W6K7V7"/>
<organism evidence="1 2">
    <name type="scientific">Pseudomonas turukhanskensis</name>
    <dbReference type="NCBI Taxonomy" id="1806536"/>
    <lineage>
        <taxon>Bacteria</taxon>
        <taxon>Pseudomonadati</taxon>
        <taxon>Pseudomonadota</taxon>
        <taxon>Gammaproteobacteria</taxon>
        <taxon>Pseudomonadales</taxon>
        <taxon>Pseudomonadaceae</taxon>
        <taxon>Pseudomonas</taxon>
    </lineage>
</organism>
<protein>
    <submittedName>
        <fullName evidence="1">Uncharacterized protein</fullName>
    </submittedName>
</protein>
<dbReference type="RefSeq" id="WP_271196608.1">
    <property type="nucleotide sequence ID" value="NZ_BSFN01000010.1"/>
</dbReference>
<comment type="caution">
    <text evidence="1">The sequence shown here is derived from an EMBL/GenBank/DDBJ whole genome shotgun (WGS) entry which is preliminary data.</text>
</comment>
<sequence length="145" mass="15827">MSGINTTTRMSSLLEQAHSGMKKAIKEGTLQVGRIQVINASPEVKAQVEQSYQNSVRALEQRKADYRTAIAKTTIDLENNSASLPDVATLSKEQAKSMLSGLRQMDYVGDLDGKTLSASNGNQKTGNLTTYMQWLQARVGIDVYA</sequence>
<reference evidence="1" key="2">
    <citation type="submission" date="2023-01" db="EMBL/GenBank/DDBJ databases">
        <authorList>
            <person name="Sun Q."/>
            <person name="Evtushenko L."/>
        </authorList>
    </citation>
    <scope>NUCLEOTIDE SEQUENCE</scope>
    <source>
        <strain evidence="1">VKM B-2935</strain>
    </source>
</reference>
<name>A0A9W6K7V7_9PSED</name>
<reference evidence="1" key="1">
    <citation type="journal article" date="2014" name="Int. J. Syst. Evol. Microbiol.">
        <title>Complete genome sequence of Corynebacterium casei LMG S-19264T (=DSM 44701T), isolated from a smear-ripened cheese.</title>
        <authorList>
            <consortium name="US DOE Joint Genome Institute (JGI-PGF)"/>
            <person name="Walter F."/>
            <person name="Albersmeier A."/>
            <person name="Kalinowski J."/>
            <person name="Ruckert C."/>
        </authorList>
    </citation>
    <scope>NUCLEOTIDE SEQUENCE</scope>
    <source>
        <strain evidence="1">VKM B-2935</strain>
    </source>
</reference>
<keyword evidence="2" id="KW-1185">Reference proteome</keyword>
<evidence type="ECO:0000313" key="2">
    <source>
        <dbReference type="Proteomes" id="UP001143328"/>
    </source>
</evidence>
<proteinExistence type="predicted"/>